<dbReference type="Proteomes" id="UP001605036">
    <property type="component" value="Unassembled WGS sequence"/>
</dbReference>
<keyword evidence="1" id="KW-0479">Metal-binding</keyword>
<protein>
    <recommendedName>
        <fullName evidence="2">HMA domain-containing protein</fullName>
    </recommendedName>
</protein>
<comment type="caution">
    <text evidence="3">The sequence shown here is derived from an EMBL/GenBank/DDBJ whole genome shotgun (WGS) entry which is preliminary data.</text>
</comment>
<dbReference type="AlphaFoldDB" id="A0ABD1ZCJ7"/>
<dbReference type="InterPro" id="IPR006121">
    <property type="entry name" value="HMA_dom"/>
</dbReference>
<dbReference type="PANTHER" id="PTHR22814:SF287">
    <property type="entry name" value="COPPER TRANSPORT PROTEIN ATX1"/>
    <property type="match status" value="1"/>
</dbReference>
<accession>A0ABD1ZCJ7</accession>
<feature type="domain" description="HMA" evidence="2">
    <location>
        <begin position="47"/>
        <end position="110"/>
    </location>
</feature>
<dbReference type="PROSITE" id="PS50846">
    <property type="entry name" value="HMA_2"/>
    <property type="match status" value="1"/>
</dbReference>
<dbReference type="Pfam" id="PF00403">
    <property type="entry name" value="HMA"/>
    <property type="match status" value="1"/>
</dbReference>
<organism evidence="3 4">
    <name type="scientific">Riccia fluitans</name>
    <dbReference type="NCBI Taxonomy" id="41844"/>
    <lineage>
        <taxon>Eukaryota</taxon>
        <taxon>Viridiplantae</taxon>
        <taxon>Streptophyta</taxon>
        <taxon>Embryophyta</taxon>
        <taxon>Marchantiophyta</taxon>
        <taxon>Marchantiopsida</taxon>
        <taxon>Marchantiidae</taxon>
        <taxon>Marchantiales</taxon>
        <taxon>Ricciaceae</taxon>
        <taxon>Riccia</taxon>
    </lineage>
</organism>
<evidence type="ECO:0000313" key="4">
    <source>
        <dbReference type="Proteomes" id="UP001605036"/>
    </source>
</evidence>
<dbReference type="PANTHER" id="PTHR22814">
    <property type="entry name" value="COPPER TRANSPORT PROTEIN ATOX1-RELATED"/>
    <property type="match status" value="1"/>
</dbReference>
<dbReference type="SUPFAM" id="SSF55008">
    <property type="entry name" value="HMA, heavy metal-associated domain"/>
    <property type="match status" value="1"/>
</dbReference>
<dbReference type="InterPro" id="IPR036163">
    <property type="entry name" value="HMA_dom_sf"/>
</dbReference>
<proteinExistence type="predicted"/>
<evidence type="ECO:0000259" key="2">
    <source>
        <dbReference type="PROSITE" id="PS50846"/>
    </source>
</evidence>
<reference evidence="3 4" key="1">
    <citation type="submission" date="2024-09" db="EMBL/GenBank/DDBJ databases">
        <title>Chromosome-scale assembly of Riccia fluitans.</title>
        <authorList>
            <person name="Paukszto L."/>
            <person name="Sawicki J."/>
            <person name="Karawczyk K."/>
            <person name="Piernik-Szablinska J."/>
            <person name="Szczecinska M."/>
            <person name="Mazdziarz M."/>
        </authorList>
    </citation>
    <scope>NUCLEOTIDE SEQUENCE [LARGE SCALE GENOMIC DNA]</scope>
    <source>
        <strain evidence="3">Rf_01</strain>
        <tissue evidence="3">Aerial parts of the thallus</tissue>
    </source>
</reference>
<keyword evidence="4" id="KW-1185">Reference proteome</keyword>
<dbReference type="GO" id="GO:0046872">
    <property type="term" value="F:metal ion binding"/>
    <property type="evidence" value="ECO:0007669"/>
    <property type="project" value="UniProtKB-KW"/>
</dbReference>
<gene>
    <name evidence="3" type="ORF">R1flu_011949</name>
</gene>
<dbReference type="EMBL" id="JBHFFA010000002">
    <property type="protein sequence ID" value="KAL2644362.1"/>
    <property type="molecule type" value="Genomic_DNA"/>
</dbReference>
<dbReference type="CDD" id="cd00371">
    <property type="entry name" value="HMA"/>
    <property type="match status" value="1"/>
</dbReference>
<sequence length="118" mass="13220">MSISANELFLSGLNPSPWYSGHDELWILKAADPPQKKVEPEAKKPEKGVIELKMPLCCEGCVDRVGKKLKELHGVSSVSCDLAKQKVVVKSDLKPEDFLKMAKKISKRAELWDSKEKK</sequence>
<evidence type="ECO:0000313" key="3">
    <source>
        <dbReference type="EMBL" id="KAL2644362.1"/>
    </source>
</evidence>
<evidence type="ECO:0000256" key="1">
    <source>
        <dbReference type="ARBA" id="ARBA00022723"/>
    </source>
</evidence>
<name>A0ABD1ZCJ7_9MARC</name>
<dbReference type="Gene3D" id="3.30.70.100">
    <property type="match status" value="1"/>
</dbReference>